<feature type="compositionally biased region" description="Polar residues" evidence="1">
    <location>
        <begin position="1"/>
        <end position="13"/>
    </location>
</feature>
<feature type="compositionally biased region" description="Acidic residues" evidence="1">
    <location>
        <begin position="21"/>
        <end position="37"/>
    </location>
</feature>
<accession>A0A4V6Y9G7</accession>
<keyword evidence="3" id="KW-1185">Reference proteome</keyword>
<evidence type="ECO:0000313" key="2">
    <source>
        <dbReference type="EMBL" id="TKW54506.1"/>
    </source>
</evidence>
<organism evidence="2 3">
    <name type="scientific">Colletotrichum tanaceti</name>
    <dbReference type="NCBI Taxonomy" id="1306861"/>
    <lineage>
        <taxon>Eukaryota</taxon>
        <taxon>Fungi</taxon>
        <taxon>Dikarya</taxon>
        <taxon>Ascomycota</taxon>
        <taxon>Pezizomycotina</taxon>
        <taxon>Sordariomycetes</taxon>
        <taxon>Hypocreomycetidae</taxon>
        <taxon>Glomerellales</taxon>
        <taxon>Glomerellaceae</taxon>
        <taxon>Colletotrichum</taxon>
        <taxon>Colletotrichum destructivum species complex</taxon>
    </lineage>
</organism>
<proteinExistence type="predicted"/>
<dbReference type="EMBL" id="PJEX01000134">
    <property type="protein sequence ID" value="TKW54506.1"/>
    <property type="molecule type" value="Genomic_DNA"/>
</dbReference>
<name>A0A4V6Y9G7_9PEZI</name>
<feature type="region of interest" description="Disordered" evidence="1">
    <location>
        <begin position="1"/>
        <end position="49"/>
    </location>
</feature>
<protein>
    <submittedName>
        <fullName evidence="2">Uncharacterized protein</fullName>
    </submittedName>
</protein>
<gene>
    <name evidence="2" type="ORF">CTA1_9844</name>
</gene>
<comment type="caution">
    <text evidence="2">The sequence shown here is derived from an EMBL/GenBank/DDBJ whole genome shotgun (WGS) entry which is preliminary data.</text>
</comment>
<dbReference type="AlphaFoldDB" id="A0A4V6Y9G7"/>
<evidence type="ECO:0000313" key="3">
    <source>
        <dbReference type="Proteomes" id="UP000310108"/>
    </source>
</evidence>
<reference evidence="2 3" key="1">
    <citation type="journal article" date="2019" name="PLoS ONE">
        <title>Comparative genome analysis indicates high evolutionary potential of pathogenicity genes in Colletotrichum tanaceti.</title>
        <authorList>
            <person name="Lelwala R.V."/>
            <person name="Korhonen P.K."/>
            <person name="Young N.D."/>
            <person name="Scott J.B."/>
            <person name="Ades P.A."/>
            <person name="Gasser R.B."/>
            <person name="Taylor P.W.J."/>
        </authorList>
    </citation>
    <scope>NUCLEOTIDE SEQUENCE [LARGE SCALE GENOMIC DNA]</scope>
    <source>
        <strain evidence="2">BRIP57314</strain>
    </source>
</reference>
<sequence>MLATQQQQANQAISRKYCEGDFGEATDDGGSDSDSDSDNGASWVERAAAEQTGHGLVVDGIVYGRGVRQGQVGTAVRRERNRRVSQK</sequence>
<dbReference type="Proteomes" id="UP000310108">
    <property type="component" value="Unassembled WGS sequence"/>
</dbReference>
<evidence type="ECO:0000256" key="1">
    <source>
        <dbReference type="SAM" id="MobiDB-lite"/>
    </source>
</evidence>